<evidence type="ECO:0000313" key="2">
    <source>
        <dbReference type="Proteomes" id="UP000388235"/>
    </source>
</evidence>
<dbReference type="RefSeq" id="WP_153714102.1">
    <property type="nucleotide sequence ID" value="NZ_CP045871.1"/>
</dbReference>
<proteinExistence type="predicted"/>
<organism evidence="1 2">
    <name type="scientific">Litorivicinus lipolyticus</name>
    <dbReference type="NCBI Taxonomy" id="418701"/>
    <lineage>
        <taxon>Bacteria</taxon>
        <taxon>Pseudomonadati</taxon>
        <taxon>Pseudomonadota</taxon>
        <taxon>Gammaproteobacteria</taxon>
        <taxon>Oceanospirillales</taxon>
        <taxon>Litorivicinaceae</taxon>
        <taxon>Litorivicinus</taxon>
    </lineage>
</organism>
<dbReference type="Pfam" id="PF20121">
    <property type="entry name" value="DUF6511"/>
    <property type="match status" value="1"/>
</dbReference>
<dbReference type="KEGG" id="llp:GH975_08450"/>
<dbReference type="AlphaFoldDB" id="A0A5Q2Q8U3"/>
<dbReference type="EMBL" id="CP045871">
    <property type="protein sequence ID" value="QGG80598.1"/>
    <property type="molecule type" value="Genomic_DNA"/>
</dbReference>
<sequence>MIDPTHNENAAVVAVLQVLGDYVAKIGMDKPLTDYSREQILQLIETVLDGYFAHLRATTPDDVPF</sequence>
<accession>A0A5Q2Q8U3</accession>
<name>A0A5Q2Q8U3_9GAMM</name>
<dbReference type="InterPro" id="IPR045422">
    <property type="entry name" value="DUF6511"/>
</dbReference>
<gene>
    <name evidence="1" type="ORF">GH975_08450</name>
</gene>
<keyword evidence="2" id="KW-1185">Reference proteome</keyword>
<reference evidence="1 2" key="1">
    <citation type="submission" date="2019-11" db="EMBL/GenBank/DDBJ databases">
        <authorList>
            <person name="Khan S.A."/>
            <person name="Jeon C.O."/>
            <person name="Chun B.H."/>
        </authorList>
    </citation>
    <scope>NUCLEOTIDE SEQUENCE [LARGE SCALE GENOMIC DNA]</scope>
    <source>
        <strain evidence="1 2">IMCC 1097</strain>
    </source>
</reference>
<evidence type="ECO:0000313" key="1">
    <source>
        <dbReference type="EMBL" id="QGG80598.1"/>
    </source>
</evidence>
<dbReference type="OrthoDB" id="5954222at2"/>
<dbReference type="Proteomes" id="UP000388235">
    <property type="component" value="Chromosome"/>
</dbReference>
<protein>
    <submittedName>
        <fullName evidence="1">Uncharacterized protein</fullName>
    </submittedName>
</protein>